<dbReference type="Gene3D" id="3.60.120.10">
    <property type="entry name" value="Anthranilate synthase"/>
    <property type="match status" value="1"/>
</dbReference>
<feature type="domain" description="Chorismate-utilising enzyme C-terminal" evidence="1">
    <location>
        <begin position="43"/>
        <end position="287"/>
    </location>
</feature>
<evidence type="ECO:0000313" key="3">
    <source>
        <dbReference type="Proteomes" id="UP000199588"/>
    </source>
</evidence>
<protein>
    <submittedName>
        <fullName evidence="2">Aminodeoxychorismate synthase, subunit I</fullName>
    </submittedName>
</protein>
<reference evidence="2 3" key="1">
    <citation type="submission" date="2016-10" db="EMBL/GenBank/DDBJ databases">
        <authorList>
            <person name="Varghese N."/>
            <person name="Submissions S."/>
        </authorList>
    </citation>
    <scope>NUCLEOTIDE SEQUENCE [LARGE SCALE GENOMIC DNA]</scope>
    <source>
        <strain evidence="2 3">DSM 22022</strain>
    </source>
</reference>
<organism evidence="2 3">
    <name type="scientific">Basfia succiniciproducens</name>
    <dbReference type="NCBI Taxonomy" id="653940"/>
    <lineage>
        <taxon>Bacteria</taxon>
        <taxon>Pseudomonadati</taxon>
        <taxon>Pseudomonadota</taxon>
        <taxon>Gammaproteobacteria</taxon>
        <taxon>Pasteurellales</taxon>
        <taxon>Pasteurellaceae</taxon>
        <taxon>Basfia</taxon>
    </lineage>
</organism>
<proteinExistence type="predicted"/>
<dbReference type="PANTHER" id="PTHR11236">
    <property type="entry name" value="AMINOBENZOATE/ANTHRANILATE SYNTHASE"/>
    <property type="match status" value="1"/>
</dbReference>
<keyword evidence="3" id="KW-1185">Reference proteome</keyword>
<dbReference type="NCBIfam" id="NF005486">
    <property type="entry name" value="PRK07093.1"/>
    <property type="match status" value="1"/>
</dbReference>
<name>A0A1G5D5E3_9PAST</name>
<dbReference type="EMBL" id="FMUQ01000011">
    <property type="protein sequence ID" value="SCY09884.1"/>
    <property type="molecule type" value="Genomic_DNA"/>
</dbReference>
<evidence type="ECO:0000259" key="1">
    <source>
        <dbReference type="Pfam" id="PF00425"/>
    </source>
</evidence>
<sequence>MISPLESAVENGIIFSVEGNTNFNRPVELPRQKIRFSSEPVSFERYAAGFALVQQELQKGNSYLLNLTYPSKINTNYNLAQIFQATKAPYKLLLQDQFVCFSPESFIRIRQNQIFTYPMKGTIDAALPQAEQQLMQSEKERREHYTIVDLMRNDLAMVAENIRVRRFRYIDKISTNRGEILQTSSEITGNLTADWQSRIGSILAALLPAGSISGAPKEKTVSIIRQAEGGKRGYYSGIFGIFNGEELNSAVAIRYIERKDGQLYFRSGGGITSQSRLQEEYEEYCQKVYLPIHCVE</sequence>
<dbReference type="InterPro" id="IPR005801">
    <property type="entry name" value="ADC_synthase"/>
</dbReference>
<dbReference type="PANTHER" id="PTHR11236:SF50">
    <property type="entry name" value="AMINODEOXYCHORISMATE SYNTHASE COMPONENT 1"/>
    <property type="match status" value="1"/>
</dbReference>
<dbReference type="SUPFAM" id="SSF56322">
    <property type="entry name" value="ADC synthase"/>
    <property type="match status" value="1"/>
</dbReference>
<dbReference type="Pfam" id="PF00425">
    <property type="entry name" value="Chorismate_bind"/>
    <property type="match status" value="1"/>
</dbReference>
<dbReference type="InterPro" id="IPR015890">
    <property type="entry name" value="Chorismate_C"/>
</dbReference>
<gene>
    <name evidence="2" type="ORF">SAMN02910354_01462</name>
</gene>
<dbReference type="Proteomes" id="UP000199588">
    <property type="component" value="Unassembled WGS sequence"/>
</dbReference>
<dbReference type="PRINTS" id="PR00095">
    <property type="entry name" value="ANTSNTHASEI"/>
</dbReference>
<evidence type="ECO:0000313" key="2">
    <source>
        <dbReference type="EMBL" id="SCY09884.1"/>
    </source>
</evidence>
<accession>A0A1G5D5E3</accession>
<comment type="caution">
    <text evidence="2">The sequence shown here is derived from an EMBL/GenBank/DDBJ whole genome shotgun (WGS) entry which is preliminary data.</text>
</comment>
<dbReference type="InterPro" id="IPR019999">
    <property type="entry name" value="Anth_synth_I-like"/>
</dbReference>